<evidence type="ECO:0000256" key="1">
    <source>
        <dbReference type="ARBA" id="ARBA00004741"/>
    </source>
</evidence>
<dbReference type="AlphaFoldDB" id="A0A1Y0IVX8"/>
<evidence type="ECO:0000259" key="12">
    <source>
        <dbReference type="PROSITE" id="PS51671"/>
    </source>
</evidence>
<dbReference type="SUPFAM" id="SSF53850">
    <property type="entry name" value="Periplasmic binding protein-like II"/>
    <property type="match status" value="1"/>
</dbReference>
<dbReference type="PROSITE" id="PS51171">
    <property type="entry name" value="PREPHENATE_DEHYDR_3"/>
    <property type="match status" value="1"/>
</dbReference>
<dbReference type="InterPro" id="IPR045865">
    <property type="entry name" value="ACT-like_dom_sf"/>
</dbReference>
<protein>
    <recommendedName>
        <fullName evidence="3 10">Prephenate dehydratase</fullName>
        <shortName evidence="10">PDT</shortName>
        <ecNumber evidence="2 10">4.2.1.51</ecNumber>
    </recommendedName>
</protein>
<dbReference type="GO" id="GO:0009094">
    <property type="term" value="P:L-phenylalanine biosynthetic process"/>
    <property type="evidence" value="ECO:0007669"/>
    <property type="project" value="UniProtKB-UniPathway"/>
</dbReference>
<dbReference type="PANTHER" id="PTHR21022">
    <property type="entry name" value="PREPHENATE DEHYDRATASE P PROTEIN"/>
    <property type="match status" value="1"/>
</dbReference>
<comment type="pathway">
    <text evidence="1 10">Amino-acid biosynthesis; L-phenylalanine biosynthesis; phenylpyruvate from prephenate: step 1/1.</text>
</comment>
<keyword evidence="14" id="KW-1185">Reference proteome</keyword>
<feature type="domain" description="ACT" evidence="12">
    <location>
        <begin position="202"/>
        <end position="277"/>
    </location>
</feature>
<evidence type="ECO:0000256" key="4">
    <source>
        <dbReference type="ARBA" id="ARBA00022605"/>
    </source>
</evidence>
<dbReference type="SUPFAM" id="SSF55021">
    <property type="entry name" value="ACT-like"/>
    <property type="match status" value="1"/>
</dbReference>
<dbReference type="FunFam" id="3.40.190.10:FF:000064">
    <property type="entry name" value="Prephenate dehydratase"/>
    <property type="match status" value="1"/>
</dbReference>
<dbReference type="GO" id="GO:0005737">
    <property type="term" value="C:cytoplasm"/>
    <property type="evidence" value="ECO:0007669"/>
    <property type="project" value="TreeGrafter"/>
</dbReference>
<dbReference type="Gene3D" id="3.30.70.260">
    <property type="match status" value="1"/>
</dbReference>
<dbReference type="Proteomes" id="UP000195437">
    <property type="component" value="Chromosome"/>
</dbReference>
<evidence type="ECO:0000313" key="13">
    <source>
        <dbReference type="EMBL" id="ARU63494.1"/>
    </source>
</evidence>
<name>A0A1Y0IVX8_9BACL</name>
<dbReference type="CDD" id="cd04905">
    <property type="entry name" value="ACT_CM-PDT"/>
    <property type="match status" value="1"/>
</dbReference>
<dbReference type="InterPro" id="IPR008242">
    <property type="entry name" value="Chor_mutase/pphenate_deHydtase"/>
</dbReference>
<feature type="site" description="Essential for prephenate dehydratase activity" evidence="9">
    <location>
        <position position="177"/>
    </location>
</feature>
<dbReference type="PROSITE" id="PS51671">
    <property type="entry name" value="ACT"/>
    <property type="match status" value="1"/>
</dbReference>
<dbReference type="FunFam" id="3.40.190.10:FF:000034">
    <property type="entry name" value="Chorismate mutase/prephenate dehydratase"/>
    <property type="match status" value="1"/>
</dbReference>
<dbReference type="PROSITE" id="PS00858">
    <property type="entry name" value="PREPHENATE_DEHYDR_2"/>
    <property type="match status" value="1"/>
</dbReference>
<comment type="catalytic activity">
    <reaction evidence="8 10">
        <text>prephenate + H(+) = 3-phenylpyruvate + CO2 + H2O</text>
        <dbReference type="Rhea" id="RHEA:21648"/>
        <dbReference type="ChEBI" id="CHEBI:15377"/>
        <dbReference type="ChEBI" id="CHEBI:15378"/>
        <dbReference type="ChEBI" id="CHEBI:16526"/>
        <dbReference type="ChEBI" id="CHEBI:18005"/>
        <dbReference type="ChEBI" id="CHEBI:29934"/>
        <dbReference type="EC" id="4.2.1.51"/>
    </reaction>
</comment>
<evidence type="ECO:0000256" key="6">
    <source>
        <dbReference type="ARBA" id="ARBA00023222"/>
    </source>
</evidence>
<organism evidence="13 14">
    <name type="scientific">Tumebacillus avium</name>
    <dbReference type="NCBI Taxonomy" id="1903704"/>
    <lineage>
        <taxon>Bacteria</taxon>
        <taxon>Bacillati</taxon>
        <taxon>Bacillota</taxon>
        <taxon>Bacilli</taxon>
        <taxon>Bacillales</taxon>
        <taxon>Alicyclobacillaceae</taxon>
        <taxon>Tumebacillus</taxon>
    </lineage>
</organism>
<reference evidence="14" key="1">
    <citation type="submission" date="2017-05" db="EMBL/GenBank/DDBJ databases">
        <authorList>
            <person name="Sung H."/>
        </authorList>
    </citation>
    <scope>NUCLEOTIDE SEQUENCE [LARGE SCALE GENOMIC DNA]</scope>
    <source>
        <strain evidence="14">AR23208</strain>
    </source>
</reference>
<evidence type="ECO:0000256" key="10">
    <source>
        <dbReference type="RuleBase" id="RU361254"/>
    </source>
</evidence>
<dbReference type="KEGG" id="tum:CBW65_22685"/>
<keyword evidence="7 10" id="KW-0456">Lyase</keyword>
<dbReference type="InterPro" id="IPR001086">
    <property type="entry name" value="Preph_deHydtase"/>
</dbReference>
<dbReference type="InterPro" id="IPR002912">
    <property type="entry name" value="ACT_dom"/>
</dbReference>
<dbReference type="OrthoDB" id="9802281at2"/>
<sequence>MQQVVAYLGPGGTFTEVAARHFFTGQTARFDPYPNISNVLDAVSEGRAEYGVVPIENSIEGTVTMTMDWLIHQVDLTLKAELTLPISQQLISASRREFHEIKKVYSHPQAVAQCRMFLHQHLPHAEIEYTSSTAAAVQSMMEQPEQPWAAIGTRLARSLYRAEFLGEDIQDHDHNQTRFVMVGTADAPLLQRTQEDKAKSTYAIRLNSDYPGALHRVLSAFASRQLNLTKIESRPTKKELGSYYFILDVERDCQDERLASAIAEIEKLGCDVRWFGSYPVYQDQPVTTSVPQGKGAR</sequence>
<dbReference type="CDD" id="cd13633">
    <property type="entry name" value="PBP2_Sa-PDT_like"/>
    <property type="match status" value="1"/>
</dbReference>
<gene>
    <name evidence="10" type="primary">pheA</name>
    <name evidence="13" type="ORF">CBW65_22685</name>
</gene>
<keyword evidence="4 10" id="KW-0028">Amino-acid biosynthesis</keyword>
<feature type="domain" description="Prephenate dehydratase" evidence="11">
    <location>
        <begin position="4"/>
        <end position="184"/>
    </location>
</feature>
<dbReference type="Pfam" id="PF00800">
    <property type="entry name" value="PDT"/>
    <property type="match status" value="1"/>
</dbReference>
<evidence type="ECO:0000256" key="9">
    <source>
        <dbReference type="PIRSR" id="PIRSR001500-2"/>
    </source>
</evidence>
<dbReference type="RefSeq" id="WP_087458830.1">
    <property type="nucleotide sequence ID" value="NZ_CP021434.1"/>
</dbReference>
<dbReference type="GO" id="GO:0004664">
    <property type="term" value="F:prephenate dehydratase activity"/>
    <property type="evidence" value="ECO:0007669"/>
    <property type="project" value="UniProtKB-UniRule"/>
</dbReference>
<dbReference type="EMBL" id="CP021434">
    <property type="protein sequence ID" value="ARU63494.1"/>
    <property type="molecule type" value="Genomic_DNA"/>
</dbReference>
<keyword evidence="5 10" id="KW-0057">Aromatic amino acid biosynthesis</keyword>
<dbReference type="Pfam" id="PF01842">
    <property type="entry name" value="ACT"/>
    <property type="match status" value="1"/>
</dbReference>
<evidence type="ECO:0000256" key="2">
    <source>
        <dbReference type="ARBA" id="ARBA00013147"/>
    </source>
</evidence>
<accession>A0A1Y0IVX8</accession>
<dbReference type="PANTHER" id="PTHR21022:SF19">
    <property type="entry name" value="PREPHENATE DEHYDRATASE-RELATED"/>
    <property type="match status" value="1"/>
</dbReference>
<dbReference type="EC" id="4.2.1.51" evidence="2 10"/>
<evidence type="ECO:0000256" key="7">
    <source>
        <dbReference type="ARBA" id="ARBA00023239"/>
    </source>
</evidence>
<keyword evidence="6 10" id="KW-0584">Phenylalanine biosynthesis</keyword>
<evidence type="ECO:0000256" key="5">
    <source>
        <dbReference type="ARBA" id="ARBA00023141"/>
    </source>
</evidence>
<evidence type="ECO:0000256" key="3">
    <source>
        <dbReference type="ARBA" id="ARBA00021872"/>
    </source>
</evidence>
<evidence type="ECO:0000313" key="14">
    <source>
        <dbReference type="Proteomes" id="UP000195437"/>
    </source>
</evidence>
<dbReference type="Gene3D" id="3.40.190.10">
    <property type="entry name" value="Periplasmic binding protein-like II"/>
    <property type="match status" value="2"/>
</dbReference>
<dbReference type="UniPathway" id="UPA00121">
    <property type="reaction ID" value="UER00345"/>
</dbReference>
<evidence type="ECO:0000259" key="11">
    <source>
        <dbReference type="PROSITE" id="PS51171"/>
    </source>
</evidence>
<dbReference type="NCBIfam" id="NF008865">
    <property type="entry name" value="PRK11898.1"/>
    <property type="match status" value="1"/>
</dbReference>
<evidence type="ECO:0000256" key="8">
    <source>
        <dbReference type="ARBA" id="ARBA00047848"/>
    </source>
</evidence>
<dbReference type="PIRSF" id="PIRSF001500">
    <property type="entry name" value="Chor_mut_pdt_Ppr"/>
    <property type="match status" value="1"/>
</dbReference>
<dbReference type="InterPro" id="IPR018528">
    <property type="entry name" value="Preph_deHydtase_CS"/>
</dbReference>
<proteinExistence type="predicted"/>